<evidence type="ECO:0000313" key="2">
    <source>
        <dbReference type="EMBL" id="KAJ3181020.1"/>
    </source>
</evidence>
<protein>
    <submittedName>
        <fullName evidence="2">Uncharacterized protein</fullName>
    </submittedName>
</protein>
<reference evidence="2" key="1">
    <citation type="submission" date="2020-05" db="EMBL/GenBank/DDBJ databases">
        <title>Phylogenomic resolution of chytrid fungi.</title>
        <authorList>
            <person name="Stajich J.E."/>
            <person name="Amses K."/>
            <person name="Simmons R."/>
            <person name="Seto K."/>
            <person name="Myers J."/>
            <person name="Bonds A."/>
            <person name="Quandt C.A."/>
            <person name="Barry K."/>
            <person name="Liu P."/>
            <person name="Grigoriev I."/>
            <person name="Longcore J.E."/>
            <person name="James T.Y."/>
        </authorList>
    </citation>
    <scope>NUCLEOTIDE SEQUENCE</scope>
    <source>
        <strain evidence="2">JEL0379</strain>
    </source>
</reference>
<feature type="compositionally biased region" description="Low complexity" evidence="1">
    <location>
        <begin position="1"/>
        <end position="16"/>
    </location>
</feature>
<feature type="region of interest" description="Disordered" evidence="1">
    <location>
        <begin position="1"/>
        <end position="29"/>
    </location>
</feature>
<sequence length="51" mass="5287">MRGSASSQAGSSRVSQHPGDARGLLASQPDRVRNDYRGYIRAAAAAIKGAT</sequence>
<proteinExistence type="predicted"/>
<evidence type="ECO:0000313" key="3">
    <source>
        <dbReference type="Proteomes" id="UP001212152"/>
    </source>
</evidence>
<organism evidence="2 3">
    <name type="scientific">Geranomyces variabilis</name>
    <dbReference type="NCBI Taxonomy" id="109894"/>
    <lineage>
        <taxon>Eukaryota</taxon>
        <taxon>Fungi</taxon>
        <taxon>Fungi incertae sedis</taxon>
        <taxon>Chytridiomycota</taxon>
        <taxon>Chytridiomycota incertae sedis</taxon>
        <taxon>Chytridiomycetes</taxon>
        <taxon>Spizellomycetales</taxon>
        <taxon>Powellomycetaceae</taxon>
        <taxon>Geranomyces</taxon>
    </lineage>
</organism>
<comment type="caution">
    <text evidence="2">The sequence shown here is derived from an EMBL/GenBank/DDBJ whole genome shotgun (WGS) entry which is preliminary data.</text>
</comment>
<dbReference type="EMBL" id="JADGJQ010000014">
    <property type="protein sequence ID" value="KAJ3181020.1"/>
    <property type="molecule type" value="Genomic_DNA"/>
</dbReference>
<gene>
    <name evidence="2" type="ORF">HDU87_001670</name>
</gene>
<dbReference type="Proteomes" id="UP001212152">
    <property type="component" value="Unassembled WGS sequence"/>
</dbReference>
<evidence type="ECO:0000256" key="1">
    <source>
        <dbReference type="SAM" id="MobiDB-lite"/>
    </source>
</evidence>
<keyword evidence="3" id="KW-1185">Reference proteome</keyword>
<accession>A0AAD5TSF8</accession>
<name>A0AAD5TSF8_9FUNG</name>
<feature type="non-terminal residue" evidence="2">
    <location>
        <position position="51"/>
    </location>
</feature>
<dbReference type="AlphaFoldDB" id="A0AAD5TSF8"/>